<evidence type="ECO:0000313" key="3">
    <source>
        <dbReference type="Proteomes" id="UP000242814"/>
    </source>
</evidence>
<gene>
    <name evidence="2" type="ORF">ACO22_05533</name>
</gene>
<comment type="caution">
    <text evidence="2">The sequence shown here is derived from an EMBL/GenBank/DDBJ whole genome shotgun (WGS) entry which is preliminary data.</text>
</comment>
<feature type="region of interest" description="Disordered" evidence="1">
    <location>
        <begin position="1"/>
        <end position="28"/>
    </location>
</feature>
<dbReference type="AlphaFoldDB" id="A0A1D2JA69"/>
<protein>
    <submittedName>
        <fullName evidence="2">Uncharacterized protein</fullName>
    </submittedName>
</protein>
<proteinExistence type="predicted"/>
<feature type="region of interest" description="Disordered" evidence="1">
    <location>
        <begin position="98"/>
        <end position="122"/>
    </location>
</feature>
<dbReference type="VEuPathDB" id="FungiDB:PABG_03028"/>
<organism evidence="2 3">
    <name type="scientific">Paracoccidioides brasiliensis</name>
    <dbReference type="NCBI Taxonomy" id="121759"/>
    <lineage>
        <taxon>Eukaryota</taxon>
        <taxon>Fungi</taxon>
        <taxon>Dikarya</taxon>
        <taxon>Ascomycota</taxon>
        <taxon>Pezizomycotina</taxon>
        <taxon>Eurotiomycetes</taxon>
        <taxon>Eurotiomycetidae</taxon>
        <taxon>Onygenales</taxon>
        <taxon>Ajellomycetaceae</taxon>
        <taxon>Paracoccidioides</taxon>
    </lineage>
</organism>
<evidence type="ECO:0000313" key="2">
    <source>
        <dbReference type="EMBL" id="ODH22292.1"/>
    </source>
</evidence>
<accession>A0A1D2JA69</accession>
<feature type="compositionally biased region" description="Low complexity" evidence="1">
    <location>
        <begin position="1"/>
        <end position="24"/>
    </location>
</feature>
<dbReference type="VEuPathDB" id="FungiDB:PADG_11284"/>
<evidence type="ECO:0000256" key="1">
    <source>
        <dbReference type="SAM" id="MobiDB-lite"/>
    </source>
</evidence>
<dbReference type="EMBL" id="LZYO01000251">
    <property type="protein sequence ID" value="ODH22292.1"/>
    <property type="molecule type" value="Genomic_DNA"/>
</dbReference>
<reference evidence="2 3" key="1">
    <citation type="submission" date="2016-06" db="EMBL/GenBank/DDBJ databases">
        <authorList>
            <person name="Kjaerup R.B."/>
            <person name="Dalgaard T.S."/>
            <person name="Juul-Madsen H.R."/>
        </authorList>
    </citation>
    <scope>NUCLEOTIDE SEQUENCE [LARGE SCALE GENOMIC DNA]</scope>
    <source>
        <strain evidence="2 3">Pb300</strain>
    </source>
</reference>
<dbReference type="Proteomes" id="UP000242814">
    <property type="component" value="Unassembled WGS sequence"/>
</dbReference>
<name>A0A1D2JA69_PARBR</name>
<sequence>MATQTQTSSGTGSNSSLLSSSTSSKMDDTEYVSFSPNFAYYEPRSASAKCHEWKRVPMQYDHEIYLQLTAGEDGTIEKTANQVYLEKLTEPAHLTVQERERLLQSRSQDPAVYDPQQDAPSPIDFECAERQRIRAIEYRRGMQKPLLRIRTSSTMESRPRTMSETSETLMGVRMKATMSAEEDWVSGI</sequence>